<evidence type="ECO:0000313" key="4">
    <source>
        <dbReference type="EMBL" id="AKH18856.1"/>
    </source>
</evidence>
<dbReference type="NCBIfam" id="NF008852">
    <property type="entry name" value="PRK11890.1"/>
    <property type="match status" value="1"/>
</dbReference>
<dbReference type="Gene3D" id="3.10.129.10">
    <property type="entry name" value="Hotdog Thioesterase"/>
    <property type="match status" value="1"/>
</dbReference>
<dbReference type="PANTHER" id="PTHR43356">
    <property type="entry name" value="PHOSPHATE ACETYLTRANSFERASE"/>
    <property type="match status" value="1"/>
</dbReference>
<keyword evidence="5" id="KW-1185">Reference proteome</keyword>
<dbReference type="OrthoDB" id="9800237at2"/>
<feature type="domain" description="Phosphate acetyl/butaryl transferase" evidence="3">
    <location>
        <begin position="222"/>
        <end position="430"/>
    </location>
</feature>
<evidence type="ECO:0000259" key="3">
    <source>
        <dbReference type="Pfam" id="PF01515"/>
    </source>
</evidence>
<dbReference type="AlphaFoldDB" id="A0A0F7JQN5"/>
<dbReference type="GO" id="GO:0016746">
    <property type="term" value="F:acyltransferase activity"/>
    <property type="evidence" value="ECO:0007669"/>
    <property type="project" value="UniProtKB-KW"/>
</dbReference>
<dbReference type="EMBL" id="CP011450">
    <property type="protein sequence ID" value="AKH18856.1"/>
    <property type="molecule type" value="Genomic_DNA"/>
</dbReference>
<name>A0A0F7JQN5_9SPHN</name>
<gene>
    <name evidence="4" type="ORF">NX02_p1075</name>
</gene>
<dbReference type="NCBIfam" id="NF006045">
    <property type="entry name" value="PRK08190.1"/>
    <property type="match status" value="1"/>
</dbReference>
<geneLocation type="plasmid" evidence="4 5">
    <name>pNXO2</name>
</geneLocation>
<dbReference type="InterPro" id="IPR050500">
    <property type="entry name" value="Phos_Acetyltrans/Butyryltrans"/>
</dbReference>
<dbReference type="SUPFAM" id="SSF53659">
    <property type="entry name" value="Isocitrate/Isopropylmalate dehydrogenase-like"/>
    <property type="match status" value="1"/>
</dbReference>
<dbReference type="PANTHER" id="PTHR43356:SF2">
    <property type="entry name" value="PHOSPHATE ACETYLTRANSFERASE"/>
    <property type="match status" value="1"/>
</dbReference>
<evidence type="ECO:0000256" key="2">
    <source>
        <dbReference type="ARBA" id="ARBA00023315"/>
    </source>
</evidence>
<accession>A0A0F7JQN5</accession>
<dbReference type="Pfam" id="PF01515">
    <property type="entry name" value="PTA_PTB"/>
    <property type="match status" value="1"/>
</dbReference>
<evidence type="ECO:0000256" key="1">
    <source>
        <dbReference type="ARBA" id="ARBA00022679"/>
    </source>
</evidence>
<protein>
    <submittedName>
        <fullName evidence="4">Bifunctional enoyl-CoA hydratase/phosphate acetyltransferase</fullName>
    </submittedName>
</protein>
<dbReference type="Proteomes" id="UP000018851">
    <property type="component" value="Plasmid pNXO2"/>
</dbReference>
<sequence>MQALENRPYDELAIGETAALTRELERFGPSGLKNDIIELQPGASAWAGLLLSHLIETQLPGLGTITLTQTLTYGRPDTPSGAITATLAVREKRSDGHVVLDFQCSDPSGAILVHGWAEVVAPREKLRRAASVSSSVKLHTPGARYRAALEKAQGLPPIRTAVVHSVDEASLRGAVEAADAGLIVPILVGPAARIAQAAEAAGLPLGAFELIDVPHSHAAAEKSVALVREGQVEALMKGALHTDELMGAVVASGSGLKTERRISHIFALDVPSYHKPLFITDAAINIYPTLDDKRDIVQNAIELCVALGIDPPKVAILSATEMVHAKISSTVEAAALCKMAERGQITGGLLDGPLAFDNAISKEAAAAKHIASSVAGDADILLAPDLESGNMIAKQLIYLAGADAAGRVLGARVPIMLTSRADGALARVASCALAQIFIRSRLSRAL</sequence>
<keyword evidence="2" id="KW-0012">Acyltransferase</keyword>
<dbReference type="RefSeq" id="WP_047100351.1">
    <property type="nucleotide sequence ID" value="NZ_CP011450.1"/>
</dbReference>
<reference evidence="4 5" key="1">
    <citation type="submission" date="2015-05" db="EMBL/GenBank/DDBJ databases">
        <title>Plasmid of Sphingomonas sanxanigenens NX02.</title>
        <authorList>
            <person name="Huang H."/>
            <person name="Ma T."/>
        </authorList>
    </citation>
    <scope>NUCLEOTIDE SEQUENCE [LARGE SCALE GENOMIC DNA]</scope>
    <source>
        <strain evidence="4 5">NX02</strain>
        <plasmid evidence="5">Plasmid pNXO2</plasmid>
    </source>
</reference>
<dbReference type="InterPro" id="IPR002505">
    <property type="entry name" value="PTA_PTB"/>
</dbReference>
<keyword evidence="1 4" id="KW-0808">Transferase</keyword>
<dbReference type="Gene3D" id="3.40.718.10">
    <property type="entry name" value="Isopropylmalate Dehydrogenase"/>
    <property type="match status" value="1"/>
</dbReference>
<keyword evidence="4" id="KW-0614">Plasmid</keyword>
<evidence type="ECO:0000313" key="5">
    <source>
        <dbReference type="Proteomes" id="UP000018851"/>
    </source>
</evidence>
<proteinExistence type="predicted"/>
<organism evidence="4 5">
    <name type="scientific">Sphingomonas sanxanigenens DSM 19645 = NX02</name>
    <dbReference type="NCBI Taxonomy" id="1123269"/>
    <lineage>
        <taxon>Bacteria</taxon>
        <taxon>Pseudomonadati</taxon>
        <taxon>Pseudomonadota</taxon>
        <taxon>Alphaproteobacteria</taxon>
        <taxon>Sphingomonadales</taxon>
        <taxon>Sphingomonadaceae</taxon>
        <taxon>Sphingomonas</taxon>
    </lineage>
</organism>
<dbReference type="KEGG" id="ssan:NX02_p1075"/>